<dbReference type="AlphaFoldDB" id="A0A844QPS0"/>
<gene>
    <name evidence="1" type="ORF">GN330_20215</name>
</gene>
<dbReference type="Gene3D" id="3.40.50.410">
    <property type="entry name" value="von Willebrand factor, type A domain"/>
    <property type="match status" value="2"/>
</dbReference>
<accession>A0A844QPS0</accession>
<protein>
    <recommendedName>
        <fullName evidence="3">Flp pilus assembly protein TadG</fullName>
    </recommendedName>
</protein>
<organism evidence="1 2">
    <name type="scientific">Nitratireductor arenosus</name>
    <dbReference type="NCBI Taxonomy" id="2682096"/>
    <lineage>
        <taxon>Bacteria</taxon>
        <taxon>Pseudomonadati</taxon>
        <taxon>Pseudomonadota</taxon>
        <taxon>Alphaproteobacteria</taxon>
        <taxon>Hyphomicrobiales</taxon>
        <taxon>Phyllobacteriaceae</taxon>
        <taxon>Nitratireductor</taxon>
    </lineage>
</organism>
<dbReference type="Proteomes" id="UP000463224">
    <property type="component" value="Unassembled WGS sequence"/>
</dbReference>
<comment type="caution">
    <text evidence="1">The sequence shown here is derived from an EMBL/GenBank/DDBJ whole genome shotgun (WGS) entry which is preliminary data.</text>
</comment>
<proteinExistence type="predicted"/>
<reference evidence="1 2" key="1">
    <citation type="submission" date="2019-12" db="EMBL/GenBank/DDBJ databases">
        <title>Nitratireductor arenosus sp. nov., Isolated from sea sand, Jeju island, South Korea.</title>
        <authorList>
            <person name="Kim W."/>
        </authorList>
    </citation>
    <scope>NUCLEOTIDE SEQUENCE [LARGE SCALE GENOMIC DNA]</scope>
    <source>
        <strain evidence="1 2">CAU 1489</strain>
    </source>
</reference>
<keyword evidence="2" id="KW-1185">Reference proteome</keyword>
<evidence type="ECO:0000313" key="1">
    <source>
        <dbReference type="EMBL" id="MVA99579.1"/>
    </source>
</evidence>
<dbReference type="EMBL" id="WPHG01000006">
    <property type="protein sequence ID" value="MVA99579.1"/>
    <property type="molecule type" value="Genomic_DNA"/>
</dbReference>
<evidence type="ECO:0000313" key="2">
    <source>
        <dbReference type="Proteomes" id="UP000463224"/>
    </source>
</evidence>
<evidence type="ECO:0008006" key="3">
    <source>
        <dbReference type="Google" id="ProtNLM"/>
    </source>
</evidence>
<dbReference type="InterPro" id="IPR036465">
    <property type="entry name" value="vWFA_dom_sf"/>
</dbReference>
<name>A0A844QPS0_9HYPH</name>
<sequence length="630" mass="67462">MGGVAIAVDFTEMNRQKQAMLNALDAAGIATARRIVEGANEAELHAYAKTFFEANLGPVKPTRTALTVILPSNEAGGGTLKLSARLHYEPYFFPVFKALLADGTSADEISFAAKTELRLKNTLEVALALDNSGSMSQTGSGSGEMRIDLLKAAAKQLVDTLAQQASLIKQVEKPVQFSLVPFAASVNVGPENSGAAWMDVAGLSPVHHENFDWTTMSSGTKRAARSGAMWVKAGSGWDGEEGEILSRLSLYKDIKRVDTREWVVTGQEFVCTSYRRDGSCRRGDWRETGYYDETVGAYASWQGCVEARPYPHNVSDTPPAVPTGVEGVYTGDPATLFVPMFAPDEAGDRWETALDADPDTYSASNNWWNDGTETSSAAARQRNMTKYFEVRPYGADSPKGVGPNYSCTTKPITSLTDVTTESGIAVVKSAIDAMTPNGATNVPEGLAWGWRTVSGGEPFTQGRPETEKGNDKVVIVLTDGANTYYTPGSLGYQDSAGNKSTYSAYGYTGVTYATGGQTRMFMGTGGAVAAYDFSNSNYTTALNEQLQTLCTNAKSAGIVIMTVALDLTAADAAEKAQIDGLRACASESRFRKDPGDPSRPAKLFWNATGGDLAEKFKEIGDELSNLRIVS</sequence>
<dbReference type="SUPFAM" id="SSF53300">
    <property type="entry name" value="vWA-like"/>
    <property type="match status" value="1"/>
</dbReference>